<name>A0A0M0JIJ4_9EUKA</name>
<protein>
    <submittedName>
        <fullName evidence="4">Beta-glucuronidase</fullName>
    </submittedName>
</protein>
<dbReference type="SUPFAM" id="SSF49303">
    <property type="entry name" value="beta-Galactosidase/glucuronidase domain"/>
    <property type="match status" value="1"/>
</dbReference>
<evidence type="ECO:0000259" key="2">
    <source>
        <dbReference type="Pfam" id="PF02836"/>
    </source>
</evidence>
<comment type="caution">
    <text evidence="4">The sequence shown here is derived from an EMBL/GenBank/DDBJ whole genome shotgun (WGS) entry which is preliminary data.</text>
</comment>
<dbReference type="InterPro" id="IPR006103">
    <property type="entry name" value="Glyco_hydro_2_cat"/>
</dbReference>
<dbReference type="Gene3D" id="3.20.20.80">
    <property type="entry name" value="Glycosidases"/>
    <property type="match status" value="1"/>
</dbReference>
<evidence type="ECO:0000313" key="4">
    <source>
        <dbReference type="EMBL" id="KOO26399.1"/>
    </source>
</evidence>
<reference evidence="5" key="1">
    <citation type="journal article" date="2015" name="PLoS Genet.">
        <title>Genome Sequence and Transcriptome Analyses of Chrysochromulina tobin: Metabolic Tools for Enhanced Algal Fitness in the Prominent Order Prymnesiales (Haptophyceae).</title>
        <authorList>
            <person name="Hovde B.T."/>
            <person name="Deodato C.R."/>
            <person name="Hunsperger H.M."/>
            <person name="Ryken S.A."/>
            <person name="Yost W."/>
            <person name="Jha R.K."/>
            <person name="Patterson J."/>
            <person name="Monnat R.J. Jr."/>
            <person name="Barlow S.B."/>
            <person name="Starkenburg S.R."/>
            <person name="Cattolico R.A."/>
        </authorList>
    </citation>
    <scope>NUCLEOTIDE SEQUENCE</scope>
    <source>
        <strain evidence="5">CCMP291</strain>
    </source>
</reference>
<evidence type="ECO:0000313" key="5">
    <source>
        <dbReference type="Proteomes" id="UP000037460"/>
    </source>
</evidence>
<dbReference type="GO" id="GO:0004566">
    <property type="term" value="F:beta-glucuronidase activity"/>
    <property type="evidence" value="ECO:0007669"/>
    <property type="project" value="TreeGrafter"/>
</dbReference>
<dbReference type="PANTHER" id="PTHR10066">
    <property type="entry name" value="BETA-GLUCURONIDASE"/>
    <property type="match status" value="1"/>
</dbReference>
<accession>A0A0M0JIJ4</accession>
<dbReference type="PROSITE" id="PS00608">
    <property type="entry name" value="GLYCOSYL_HYDROL_F2_2"/>
    <property type="match status" value="1"/>
</dbReference>
<dbReference type="GO" id="GO:0019391">
    <property type="term" value="P:glucuronoside catabolic process"/>
    <property type="evidence" value="ECO:0007669"/>
    <property type="project" value="TreeGrafter"/>
</dbReference>
<dbReference type="EMBL" id="JWZX01002857">
    <property type="protein sequence ID" value="KOO26399.1"/>
    <property type="molecule type" value="Genomic_DNA"/>
</dbReference>
<dbReference type="Gene3D" id="2.60.120.260">
    <property type="entry name" value="Galactose-binding domain-like"/>
    <property type="match status" value="1"/>
</dbReference>
<keyword evidence="5" id="KW-1185">Reference proteome</keyword>
<evidence type="ECO:0000259" key="3">
    <source>
        <dbReference type="Pfam" id="PF02837"/>
    </source>
</evidence>
<dbReference type="InterPro" id="IPR006104">
    <property type="entry name" value="Glyco_hydro_2_N"/>
</dbReference>
<feature type="domain" description="Glycoside hydrolase family 2 catalytic" evidence="2">
    <location>
        <begin position="300"/>
        <end position="386"/>
    </location>
</feature>
<feature type="domain" description="Glycosyl hydrolases family 2 sugar binding" evidence="3">
    <location>
        <begin position="25"/>
        <end position="194"/>
    </location>
</feature>
<dbReference type="GO" id="GO:0005975">
    <property type="term" value="P:carbohydrate metabolic process"/>
    <property type="evidence" value="ECO:0007669"/>
    <property type="project" value="InterPro"/>
</dbReference>
<dbReference type="FunFam" id="2.60.120.260:FF:000027">
    <property type="entry name" value="Beta-glucuronidase"/>
    <property type="match status" value="1"/>
</dbReference>
<dbReference type="Pfam" id="PF02836">
    <property type="entry name" value="Glyco_hydro_2_C"/>
    <property type="match status" value="1"/>
</dbReference>
<proteinExistence type="inferred from homology"/>
<dbReference type="SUPFAM" id="SSF51445">
    <property type="entry name" value="(Trans)glycosidases"/>
    <property type="match status" value="1"/>
</dbReference>
<dbReference type="Proteomes" id="UP000037460">
    <property type="component" value="Unassembled WGS sequence"/>
</dbReference>
<comment type="similarity">
    <text evidence="1">Belongs to the glycosyl hydrolase 2 family.</text>
</comment>
<dbReference type="OrthoDB" id="408532at2759"/>
<organism evidence="4 5">
    <name type="scientific">Chrysochromulina tobinii</name>
    <dbReference type="NCBI Taxonomy" id="1460289"/>
    <lineage>
        <taxon>Eukaryota</taxon>
        <taxon>Haptista</taxon>
        <taxon>Haptophyta</taxon>
        <taxon>Prymnesiophyceae</taxon>
        <taxon>Prymnesiales</taxon>
        <taxon>Chrysochromulinaceae</taxon>
        <taxon>Chrysochromulina</taxon>
    </lineage>
</organism>
<gene>
    <name evidence="4" type="ORF">Ctob_010108</name>
</gene>
<dbReference type="PANTHER" id="PTHR10066:SF67">
    <property type="entry name" value="BETA-GLUCURONIDASE"/>
    <property type="match status" value="1"/>
</dbReference>
<dbReference type="InterPro" id="IPR036156">
    <property type="entry name" value="Beta-gal/glucu_dom_sf"/>
</dbReference>
<sequence length="387" mass="43022">MLLSVLGALGRAGLLHPQESESREIKDLSGLWRFKADSGSGMRENWQSGALSLPTMAMPVPSSYNDLTQDGALREHVGIVWYERTVFLPMHWLTQRIVLFVGSANHHAVVWINGNFVGEHEGGHLPFHLPLEQLHLNFGRPNRLTIAVNNTLSTTTIPPGIVQVNAAGRRIQRLQMDFFNYAGLHRQVLLYTTPLVAYLDDILVSCRLEGAIAHLNVFVSAASAEPPPPPGAVTGAAASSVLITLRDAADQVVARGRMPSDPRRGGRLQVHDAQLWWPRYMSDTPGYLYTIVVESVNMVRETLRTHLEVMGELIMRDKNHPSVIMWSVANEPDSEAPSAATYFKHLIAQTRALDPSRPVTFATFKAPEKDVVCQHVDLIMANRYHAW</sequence>
<evidence type="ECO:0000256" key="1">
    <source>
        <dbReference type="ARBA" id="ARBA00007401"/>
    </source>
</evidence>
<dbReference type="AlphaFoldDB" id="A0A0M0JIJ4"/>
<dbReference type="InterPro" id="IPR017853">
    <property type="entry name" value="GH"/>
</dbReference>
<dbReference type="Pfam" id="PF02837">
    <property type="entry name" value="Glyco_hydro_2_N"/>
    <property type="match status" value="1"/>
</dbReference>
<dbReference type="GO" id="GO:0005615">
    <property type="term" value="C:extracellular space"/>
    <property type="evidence" value="ECO:0007669"/>
    <property type="project" value="TreeGrafter"/>
</dbReference>
<dbReference type="GO" id="GO:0030246">
    <property type="term" value="F:carbohydrate binding"/>
    <property type="evidence" value="ECO:0007669"/>
    <property type="project" value="TreeGrafter"/>
</dbReference>
<dbReference type="SUPFAM" id="SSF49785">
    <property type="entry name" value="Galactose-binding domain-like"/>
    <property type="match status" value="1"/>
</dbReference>
<dbReference type="InterPro" id="IPR008979">
    <property type="entry name" value="Galactose-bd-like_sf"/>
</dbReference>
<dbReference type="InterPro" id="IPR023232">
    <property type="entry name" value="Glyco_hydro_2_AS"/>
</dbReference>